<evidence type="ECO:0000313" key="2">
    <source>
        <dbReference type="Proteomes" id="UP000018817"/>
    </source>
</evidence>
<evidence type="ECO:0000313" key="1">
    <source>
        <dbReference type="EMBL" id="ETN04204.1"/>
    </source>
</evidence>
<gene>
    <name evidence="1" type="ORF">PPTG_23643</name>
</gene>
<name>W2PVF1_PHYN3</name>
<reference evidence="2" key="1">
    <citation type="submission" date="2011-12" db="EMBL/GenBank/DDBJ databases">
        <authorList>
            <consortium name="The Broad Institute Genome Sequencing Platform"/>
            <person name="Russ C."/>
            <person name="Tyler B."/>
            <person name="Panabieres F."/>
            <person name="Shan W."/>
            <person name="Tripathy S."/>
            <person name="Grunwald N."/>
            <person name="Machado M."/>
            <person name="Young S.K."/>
            <person name="Zeng Q."/>
            <person name="Gargeya S."/>
            <person name="Fitzgerald M."/>
            <person name="Haas B."/>
            <person name="Abouelleil A."/>
            <person name="Alvarado L."/>
            <person name="Arachchi H.M."/>
            <person name="Berlin A."/>
            <person name="Chapman S.B."/>
            <person name="Gearin G."/>
            <person name="Goldberg J."/>
            <person name="Griggs A."/>
            <person name="Gujja S."/>
            <person name="Hansen M."/>
            <person name="Heiman D."/>
            <person name="Howarth C."/>
            <person name="Larimer J."/>
            <person name="Lui A."/>
            <person name="MacDonald P.J.P."/>
            <person name="McCowen C."/>
            <person name="Montmayeur A."/>
            <person name="Murphy C."/>
            <person name="Neiman D."/>
            <person name="Pearson M."/>
            <person name="Priest M."/>
            <person name="Roberts A."/>
            <person name="Saif S."/>
            <person name="Shea T."/>
            <person name="Sisk P."/>
            <person name="Stolte C."/>
            <person name="Sykes S."/>
            <person name="Wortman J."/>
            <person name="Nusbaum C."/>
            <person name="Birren B."/>
        </authorList>
    </citation>
    <scope>NUCLEOTIDE SEQUENCE [LARGE SCALE GENOMIC DNA]</scope>
    <source>
        <strain evidence="2">INRA-310</strain>
    </source>
</reference>
<dbReference type="Proteomes" id="UP000018817">
    <property type="component" value="Unassembled WGS sequence"/>
</dbReference>
<dbReference type="AlphaFoldDB" id="W2PVF1"/>
<dbReference type="RefSeq" id="XP_008910505.1">
    <property type="nucleotide sequence ID" value="XM_008912257.1"/>
</dbReference>
<sequence length="53" mass="5813">MLSVILLYSSFMGGCRTMRQLINLSSCVMLVGDASLDGHCSSGFLRHPDFFPT</sequence>
<dbReference type="GeneID" id="20192242"/>
<organism evidence="1 2">
    <name type="scientific">Phytophthora nicotianae (strain INRA-310)</name>
    <name type="common">Phytophthora parasitica</name>
    <dbReference type="NCBI Taxonomy" id="761204"/>
    <lineage>
        <taxon>Eukaryota</taxon>
        <taxon>Sar</taxon>
        <taxon>Stramenopiles</taxon>
        <taxon>Oomycota</taxon>
        <taxon>Peronosporomycetes</taxon>
        <taxon>Peronosporales</taxon>
        <taxon>Peronosporaceae</taxon>
        <taxon>Phytophthora</taxon>
    </lineage>
</organism>
<dbReference type="EMBL" id="KI669605">
    <property type="protein sequence ID" value="ETN04204.1"/>
    <property type="molecule type" value="Genomic_DNA"/>
</dbReference>
<reference evidence="1 2" key="2">
    <citation type="submission" date="2013-11" db="EMBL/GenBank/DDBJ databases">
        <title>The Genome Sequence of Phytophthora parasitica INRA-310.</title>
        <authorList>
            <consortium name="The Broad Institute Genomics Platform"/>
            <person name="Russ C."/>
            <person name="Tyler B."/>
            <person name="Panabieres F."/>
            <person name="Shan W."/>
            <person name="Tripathy S."/>
            <person name="Grunwald N."/>
            <person name="Machado M."/>
            <person name="Johnson C.S."/>
            <person name="Arredondo F."/>
            <person name="Hong C."/>
            <person name="Coffey M."/>
            <person name="Young S.K."/>
            <person name="Zeng Q."/>
            <person name="Gargeya S."/>
            <person name="Fitzgerald M."/>
            <person name="Abouelleil A."/>
            <person name="Alvarado L."/>
            <person name="Chapman S.B."/>
            <person name="Gainer-Dewar J."/>
            <person name="Goldberg J."/>
            <person name="Griggs A."/>
            <person name="Gujja S."/>
            <person name="Hansen M."/>
            <person name="Howarth C."/>
            <person name="Imamovic A."/>
            <person name="Ireland A."/>
            <person name="Larimer J."/>
            <person name="McCowan C."/>
            <person name="Murphy C."/>
            <person name="Pearson M."/>
            <person name="Poon T.W."/>
            <person name="Priest M."/>
            <person name="Roberts A."/>
            <person name="Saif S."/>
            <person name="Shea T."/>
            <person name="Sykes S."/>
            <person name="Wortman J."/>
            <person name="Nusbaum C."/>
            <person name="Birren B."/>
        </authorList>
    </citation>
    <scope>NUCLEOTIDE SEQUENCE [LARGE SCALE GENOMIC DNA]</scope>
    <source>
        <strain evidence="1 2">INRA-310</strain>
    </source>
</reference>
<proteinExistence type="predicted"/>
<protein>
    <submittedName>
        <fullName evidence="1">Uncharacterized protein</fullName>
    </submittedName>
</protein>
<dbReference type="VEuPathDB" id="FungiDB:PPTG_23643"/>
<accession>W2PVF1</accession>